<keyword evidence="8" id="KW-1185">Reference proteome</keyword>
<name>A0ABS4K2R3_9CLOT</name>
<feature type="transmembrane region" description="Helical" evidence="5">
    <location>
        <begin position="239"/>
        <end position="257"/>
    </location>
</feature>
<feature type="transmembrane region" description="Helical" evidence="5">
    <location>
        <begin position="12"/>
        <end position="30"/>
    </location>
</feature>
<proteinExistence type="predicted"/>
<keyword evidence="4 5" id="KW-0472">Membrane</keyword>
<comment type="subcellular location">
    <subcellularLocation>
        <location evidence="1">Membrane</location>
        <topology evidence="1">Multi-pass membrane protein</topology>
    </subcellularLocation>
</comment>
<comment type="caution">
    <text evidence="7">The sequence shown here is derived from an EMBL/GenBank/DDBJ whole genome shotgun (WGS) entry which is preliminary data.</text>
</comment>
<dbReference type="Proteomes" id="UP001519308">
    <property type="component" value="Unassembled WGS sequence"/>
</dbReference>
<feature type="domain" description="ABC-2 type transporter transmembrane" evidence="6">
    <location>
        <begin position="164"/>
        <end position="379"/>
    </location>
</feature>
<keyword evidence="2 5" id="KW-0812">Transmembrane</keyword>
<evidence type="ECO:0000313" key="7">
    <source>
        <dbReference type="EMBL" id="MBP2022082.1"/>
    </source>
</evidence>
<evidence type="ECO:0000256" key="3">
    <source>
        <dbReference type="ARBA" id="ARBA00022989"/>
    </source>
</evidence>
<sequence>MWWQLFCKEMKYYLKSITYYIFIVAVVIFYSSQMTFPKSIDDIKPLTKEEIAEKVSKMPAEQREYTKARLEHTYGTKPMTDIKMKQKAMYNYMDMNLEEKVVVVYKFGFAKRIKLSDKQGNAFKAAMESISPEKQISNEEFINTLNDLDKILGGGSYYGEELRGSILKTSITYEEALADFNIKLKEDKITNAEGRVFADYMGITAGIFPMFIAAFILIRDLKSGAQEVIFSKKTSSLKYVLTKYLAAIVSLMVPYVFTATHGTLTYGRLAANSGISIDYFAFYKYVLLWIVPTLMFVIALGMLFGVIFKKPIAAIIIQFLLWCSSIPNLYGSYGLDKYIIRFNSSVNNVEYMKWANSIQVNRTFYFLLSLVIIFIAVFLYDRRRGSIGEKFSLL</sequence>
<dbReference type="RefSeq" id="WP_209649516.1">
    <property type="nucleotide sequence ID" value="NZ_JAGGLL010000012.1"/>
</dbReference>
<evidence type="ECO:0000256" key="4">
    <source>
        <dbReference type="ARBA" id="ARBA00023136"/>
    </source>
</evidence>
<dbReference type="PANTHER" id="PTHR43471">
    <property type="entry name" value="ABC TRANSPORTER PERMEASE"/>
    <property type="match status" value="1"/>
</dbReference>
<evidence type="ECO:0000313" key="8">
    <source>
        <dbReference type="Proteomes" id="UP001519308"/>
    </source>
</evidence>
<feature type="transmembrane region" description="Helical" evidence="5">
    <location>
        <begin position="363"/>
        <end position="380"/>
    </location>
</feature>
<feature type="transmembrane region" description="Helical" evidence="5">
    <location>
        <begin position="315"/>
        <end position="333"/>
    </location>
</feature>
<gene>
    <name evidence="7" type="ORF">J2Z44_001883</name>
</gene>
<organism evidence="7 8">
    <name type="scientific">Clostridium punense</name>
    <dbReference type="NCBI Taxonomy" id="1054297"/>
    <lineage>
        <taxon>Bacteria</taxon>
        <taxon>Bacillati</taxon>
        <taxon>Bacillota</taxon>
        <taxon>Clostridia</taxon>
        <taxon>Eubacteriales</taxon>
        <taxon>Clostridiaceae</taxon>
        <taxon>Clostridium</taxon>
    </lineage>
</organism>
<feature type="transmembrane region" description="Helical" evidence="5">
    <location>
        <begin position="200"/>
        <end position="218"/>
    </location>
</feature>
<evidence type="ECO:0000256" key="1">
    <source>
        <dbReference type="ARBA" id="ARBA00004141"/>
    </source>
</evidence>
<dbReference type="Pfam" id="PF12698">
    <property type="entry name" value="ABC2_membrane_3"/>
    <property type="match status" value="1"/>
</dbReference>
<keyword evidence="3 5" id="KW-1133">Transmembrane helix</keyword>
<accession>A0ABS4K2R3</accession>
<evidence type="ECO:0000256" key="5">
    <source>
        <dbReference type="SAM" id="Phobius"/>
    </source>
</evidence>
<dbReference type="EMBL" id="JAGGLL010000012">
    <property type="protein sequence ID" value="MBP2022082.1"/>
    <property type="molecule type" value="Genomic_DNA"/>
</dbReference>
<dbReference type="InterPro" id="IPR013525">
    <property type="entry name" value="ABC2_TM"/>
</dbReference>
<protein>
    <submittedName>
        <fullName evidence="7">ABC-type transport system involved in multi-copper enzyme maturation permease subunit</fullName>
    </submittedName>
</protein>
<evidence type="ECO:0000256" key="2">
    <source>
        <dbReference type="ARBA" id="ARBA00022692"/>
    </source>
</evidence>
<feature type="transmembrane region" description="Helical" evidence="5">
    <location>
        <begin position="286"/>
        <end position="308"/>
    </location>
</feature>
<reference evidence="7 8" key="1">
    <citation type="submission" date="2021-03" db="EMBL/GenBank/DDBJ databases">
        <title>Genomic Encyclopedia of Type Strains, Phase IV (KMG-IV): sequencing the most valuable type-strain genomes for metagenomic binning, comparative biology and taxonomic classification.</title>
        <authorList>
            <person name="Goeker M."/>
        </authorList>
    </citation>
    <scope>NUCLEOTIDE SEQUENCE [LARGE SCALE GENOMIC DNA]</scope>
    <source>
        <strain evidence="7 8">DSM 28650</strain>
    </source>
</reference>
<evidence type="ECO:0000259" key="6">
    <source>
        <dbReference type="Pfam" id="PF12698"/>
    </source>
</evidence>